<gene>
    <name evidence="2" type="ORF">MS3_03782</name>
</gene>
<dbReference type="PANTHER" id="PTHR12197">
    <property type="entry name" value="HISTONE-LYSINE N-METHYLTRANSFERASE SMYD"/>
    <property type="match status" value="1"/>
</dbReference>
<evidence type="ECO:0000256" key="1">
    <source>
        <dbReference type="SAM" id="MobiDB-lite"/>
    </source>
</evidence>
<feature type="compositionally biased region" description="Low complexity" evidence="1">
    <location>
        <begin position="91"/>
        <end position="106"/>
    </location>
</feature>
<evidence type="ECO:0008006" key="3">
    <source>
        <dbReference type="Google" id="ProtNLM"/>
    </source>
</evidence>
<dbReference type="InterPro" id="IPR050869">
    <property type="entry name" value="H3K4_H4K5_MeTrfase"/>
</dbReference>
<name>A0A095C1R5_SCHHA</name>
<evidence type="ECO:0000313" key="2">
    <source>
        <dbReference type="EMBL" id="KGB35538.1"/>
    </source>
</evidence>
<dbReference type="PANTHER" id="PTHR12197:SF251">
    <property type="entry name" value="EG:BACR7C10.4 PROTEIN"/>
    <property type="match status" value="1"/>
</dbReference>
<feature type="region of interest" description="Disordered" evidence="1">
    <location>
        <begin position="76"/>
        <end position="106"/>
    </location>
</feature>
<dbReference type="GO" id="GO:0005634">
    <property type="term" value="C:nucleus"/>
    <property type="evidence" value="ECO:0007669"/>
    <property type="project" value="TreeGrafter"/>
</dbReference>
<protein>
    <recommendedName>
        <fullName evidence="3">SET domain-containing protein</fullName>
    </recommendedName>
</protein>
<dbReference type="Gene3D" id="2.170.270.10">
    <property type="entry name" value="SET domain"/>
    <property type="match status" value="1"/>
</dbReference>
<proteinExistence type="predicted"/>
<dbReference type="AlphaFoldDB" id="A0A095C1R5"/>
<accession>A0A095C1R5</accession>
<sequence length="613" mass="70816">MESKAFETRLEKQSTPFTHRLSLTDLECSEDQHYMDQKPFNIVPGQSQRVRSSSLRPSVKTLLSNLGDVTNMYNKNSSSKSGSHKRINDASSCQSNVSSVEKSSETVTTPTAFPSLRLSNSPSIQETVMALFSKFTQANNIYSQKMLYFEWAFINLTLHTLNENEIRNNSKLMEKYHTMRLTLWDFLGGEVFANEGTLFQIFCKVIWISFLYCPKIQINGFMITDPNGVDVGPALFLKLVFRLNYITNRTARLDHSCVPELQYVFSNRQIILCRYASSVCSASPHISYCDCMTTTEERQTYLLNNYYFKCECSLCVDTDREKKITSLICCSSDCLSEPLQFDKLPSSVKLKEYNNDKLPKPIIVRYCFVCLRVYDDKLINQIADNLYGKTEVHSDVDTALDALIMYLRCCQIDEPIQNIQLKSVKDIQLEESCSYYKLFGHKDSLYLARCCSRVRFIHAIPLNSLLDNLNGRHQYNKTNFKVFKDSLVNIVIASSLSEFYWRTTWLLSDRLQLGRLVYSVTSFLLSHISDTSEFHNCNRMDNVKNYLIHPYNAYNNLDCLGRVLCKFSRIAYDILSPLAAYNPDWQKCMSIIEYYKAQDIEDIDIMNNHLKLV</sequence>
<organism evidence="2">
    <name type="scientific">Schistosoma haematobium</name>
    <name type="common">Blood fluke</name>
    <dbReference type="NCBI Taxonomy" id="6185"/>
    <lineage>
        <taxon>Eukaryota</taxon>
        <taxon>Metazoa</taxon>
        <taxon>Spiralia</taxon>
        <taxon>Lophotrochozoa</taxon>
        <taxon>Platyhelminthes</taxon>
        <taxon>Trematoda</taxon>
        <taxon>Digenea</taxon>
        <taxon>Strigeidida</taxon>
        <taxon>Schistosomatoidea</taxon>
        <taxon>Schistosomatidae</taxon>
        <taxon>Schistosoma</taxon>
    </lineage>
</organism>
<reference evidence="2" key="1">
    <citation type="journal article" date="2012" name="Nat. Genet.">
        <title>Whole-genome sequence of Schistosoma haematobium.</title>
        <authorList>
            <person name="Young N.D."/>
            <person name="Jex A.R."/>
            <person name="Li B."/>
            <person name="Liu S."/>
            <person name="Yang L."/>
            <person name="Xiong Z."/>
            <person name="Li Y."/>
            <person name="Cantacessi C."/>
            <person name="Hall R.S."/>
            <person name="Xu X."/>
            <person name="Chen F."/>
            <person name="Wu X."/>
            <person name="Zerlotini A."/>
            <person name="Oliveira G."/>
            <person name="Hofmann A."/>
            <person name="Zhang G."/>
            <person name="Fang X."/>
            <person name="Kang Y."/>
            <person name="Campbell B.E."/>
            <person name="Loukas A."/>
            <person name="Ranganathan S."/>
            <person name="Rollinson D."/>
            <person name="Rinaldi G."/>
            <person name="Brindley P.J."/>
            <person name="Yang H."/>
            <person name="Wang J."/>
            <person name="Wang J."/>
            <person name="Gasser R.B."/>
        </authorList>
    </citation>
    <scope>NUCLEOTIDE SEQUENCE [LARGE SCALE GENOMIC DNA]</scope>
</reference>
<dbReference type="EMBL" id="KL250694">
    <property type="protein sequence ID" value="KGB35538.1"/>
    <property type="molecule type" value="Genomic_DNA"/>
</dbReference>
<dbReference type="InterPro" id="IPR046341">
    <property type="entry name" value="SET_dom_sf"/>
</dbReference>
<dbReference type="STRING" id="6185.A0A095C1R5"/>